<dbReference type="AlphaFoldDB" id="A0A9X1NXL3"/>
<evidence type="ECO:0000313" key="3">
    <source>
        <dbReference type="EMBL" id="MCD7111826.1"/>
    </source>
</evidence>
<accession>A0A9X1NXL3</accession>
<name>A0A9X1NXL3_9HYPH</name>
<dbReference type="Gene3D" id="1.10.8.60">
    <property type="match status" value="1"/>
</dbReference>
<feature type="compositionally biased region" description="Polar residues" evidence="1">
    <location>
        <begin position="85"/>
        <end position="104"/>
    </location>
</feature>
<comment type="caution">
    <text evidence="3">The sequence shown here is derived from an EMBL/GenBank/DDBJ whole genome shotgun (WGS) entry which is preliminary data.</text>
</comment>
<dbReference type="EMBL" id="JAJOZR010000022">
    <property type="protein sequence ID" value="MCD7111826.1"/>
    <property type="molecule type" value="Genomic_DNA"/>
</dbReference>
<reference evidence="3" key="1">
    <citation type="submission" date="2021-12" db="EMBL/GenBank/DDBJ databases">
        <authorList>
            <person name="Li Y."/>
        </authorList>
    </citation>
    <scope>NUCLEOTIDE SEQUENCE</scope>
    <source>
        <strain evidence="3">DKSPLA3</strain>
    </source>
</reference>
<protein>
    <submittedName>
        <fullName evidence="3">Uncharacterized protein</fullName>
    </submittedName>
</protein>
<keyword evidence="2" id="KW-1133">Transmembrane helix</keyword>
<keyword evidence="2" id="KW-0812">Transmembrane</keyword>
<feature type="transmembrane region" description="Helical" evidence="2">
    <location>
        <begin position="7"/>
        <end position="25"/>
    </location>
</feature>
<feature type="transmembrane region" description="Helical" evidence="2">
    <location>
        <begin position="31"/>
        <end position="49"/>
    </location>
</feature>
<evidence type="ECO:0000313" key="4">
    <source>
        <dbReference type="Proteomes" id="UP001139089"/>
    </source>
</evidence>
<organism evidence="3 4">
    <name type="scientific">Rhizobium quercicola</name>
    <dbReference type="NCBI Taxonomy" id="2901226"/>
    <lineage>
        <taxon>Bacteria</taxon>
        <taxon>Pseudomonadati</taxon>
        <taxon>Pseudomonadota</taxon>
        <taxon>Alphaproteobacteria</taxon>
        <taxon>Hyphomicrobiales</taxon>
        <taxon>Rhizobiaceae</taxon>
        <taxon>Rhizobium/Agrobacterium group</taxon>
        <taxon>Rhizobium</taxon>
    </lineage>
</organism>
<dbReference type="RefSeq" id="WP_231816845.1">
    <property type="nucleotide sequence ID" value="NZ_JAJOZR010000022.1"/>
</dbReference>
<evidence type="ECO:0000256" key="2">
    <source>
        <dbReference type="SAM" id="Phobius"/>
    </source>
</evidence>
<proteinExistence type="predicted"/>
<gene>
    <name evidence="3" type="ORF">LRX75_22625</name>
</gene>
<dbReference type="Proteomes" id="UP001139089">
    <property type="component" value="Unassembled WGS sequence"/>
</dbReference>
<feature type="region of interest" description="Disordered" evidence="1">
    <location>
        <begin position="85"/>
        <end position="108"/>
    </location>
</feature>
<sequence>MINVKPSIWVRPVLICAGVAILGVWLFSNAIMLYLVCSVFWIALIAITLRNVAYEVKLLTLIVVTLRRVWNGDWTLPPIQTRPATANVTSPLTQSPPAQASVQRQPDRRRTLSAGIKGIEGLQGLDSVRGSLEDLLDATEHTGILRSRMHGLSQGTLFVLSGSRGTGRMTVTANLAKVLYGLGLTQDDRAAKFAPDSGRGRPAGELYSSIHEAATDWLDKLVVFEDADWLLDAEAAAVGRALSDVAQLAPGRLWIAMIGGPGFGRRLKTTAGVRTAWEKAFVMRDIPFPELEDIHVGIILDTLIEKSETSWDNLARKRFVRSISEVRSSAAFANAITVRQLFEGSLGVGMSRLRDSNTMTITEADVERAAEHLAL</sequence>
<keyword evidence="4" id="KW-1185">Reference proteome</keyword>
<keyword evidence="2" id="KW-0472">Membrane</keyword>
<evidence type="ECO:0000256" key="1">
    <source>
        <dbReference type="SAM" id="MobiDB-lite"/>
    </source>
</evidence>